<keyword evidence="7" id="KW-1185">Reference proteome</keyword>
<feature type="non-terminal residue" evidence="6">
    <location>
        <position position="1"/>
    </location>
</feature>
<organism evidence="6 7">
    <name type="scientific">Actinomadura adrarensis</name>
    <dbReference type="NCBI Taxonomy" id="1819600"/>
    <lineage>
        <taxon>Bacteria</taxon>
        <taxon>Bacillati</taxon>
        <taxon>Actinomycetota</taxon>
        <taxon>Actinomycetes</taxon>
        <taxon>Streptosporangiales</taxon>
        <taxon>Thermomonosporaceae</taxon>
        <taxon>Actinomadura</taxon>
    </lineage>
</organism>
<comment type="caution">
    <text evidence="6">The sequence shown here is derived from an EMBL/GenBank/DDBJ whole genome shotgun (WGS) entry which is preliminary data.</text>
</comment>
<dbReference type="Pfam" id="PF13193">
    <property type="entry name" value="AMP-binding_C"/>
    <property type="match status" value="1"/>
</dbReference>
<dbReference type="EMBL" id="JBHTIR010000964">
    <property type="protein sequence ID" value="MFD0851992.1"/>
    <property type="molecule type" value="Genomic_DNA"/>
</dbReference>
<feature type="domain" description="AMP-binding enzyme C-terminal" evidence="5">
    <location>
        <begin position="2"/>
        <end position="72"/>
    </location>
</feature>
<dbReference type="PANTHER" id="PTHR43859:SF4">
    <property type="entry name" value="BUTANOATE--COA LIGASE AAE1-RELATED"/>
    <property type="match status" value="1"/>
</dbReference>
<dbReference type="InterPro" id="IPR045851">
    <property type="entry name" value="AMP-bd_C_sf"/>
</dbReference>
<dbReference type="Proteomes" id="UP001597083">
    <property type="component" value="Unassembled WGS sequence"/>
</dbReference>
<evidence type="ECO:0000256" key="2">
    <source>
        <dbReference type="ARBA" id="ARBA00022598"/>
    </source>
</evidence>
<protein>
    <submittedName>
        <fullName evidence="6">p-hydroxycinnamoyl-CoA synthetase</fullName>
    </submittedName>
</protein>
<keyword evidence="4" id="KW-0443">Lipid metabolism</keyword>
<sequence length="84" mass="9039">AASEHPAVAECAVIGVPDEKWGEVGAAYVVVREGATLDPDEFRTFLRERLASYKVPVHVHVVDQLAHTGSGKVQKTVLRSKTTG</sequence>
<evidence type="ECO:0000256" key="4">
    <source>
        <dbReference type="ARBA" id="ARBA00023098"/>
    </source>
</evidence>
<comment type="similarity">
    <text evidence="1">Belongs to the ATP-dependent AMP-binding enzyme family.</text>
</comment>
<evidence type="ECO:0000313" key="6">
    <source>
        <dbReference type="EMBL" id="MFD0851992.1"/>
    </source>
</evidence>
<evidence type="ECO:0000256" key="1">
    <source>
        <dbReference type="ARBA" id="ARBA00006432"/>
    </source>
</evidence>
<keyword evidence="2" id="KW-0436">Ligase</keyword>
<keyword evidence="3" id="KW-0276">Fatty acid metabolism</keyword>
<dbReference type="SUPFAM" id="SSF56801">
    <property type="entry name" value="Acetyl-CoA synthetase-like"/>
    <property type="match status" value="1"/>
</dbReference>
<dbReference type="InterPro" id="IPR025110">
    <property type="entry name" value="AMP-bd_C"/>
</dbReference>
<dbReference type="Gene3D" id="3.30.300.30">
    <property type="match status" value="1"/>
</dbReference>
<dbReference type="PANTHER" id="PTHR43859">
    <property type="entry name" value="ACYL-ACTIVATING ENZYME"/>
    <property type="match status" value="1"/>
</dbReference>
<evidence type="ECO:0000256" key="3">
    <source>
        <dbReference type="ARBA" id="ARBA00022832"/>
    </source>
</evidence>
<reference evidence="7" key="1">
    <citation type="journal article" date="2019" name="Int. J. Syst. Evol. Microbiol.">
        <title>The Global Catalogue of Microorganisms (GCM) 10K type strain sequencing project: providing services to taxonomists for standard genome sequencing and annotation.</title>
        <authorList>
            <consortium name="The Broad Institute Genomics Platform"/>
            <consortium name="The Broad Institute Genome Sequencing Center for Infectious Disease"/>
            <person name="Wu L."/>
            <person name="Ma J."/>
        </authorList>
    </citation>
    <scope>NUCLEOTIDE SEQUENCE [LARGE SCALE GENOMIC DNA]</scope>
    <source>
        <strain evidence="7">JCM 31696</strain>
    </source>
</reference>
<proteinExistence type="inferred from homology"/>
<evidence type="ECO:0000313" key="7">
    <source>
        <dbReference type="Proteomes" id="UP001597083"/>
    </source>
</evidence>
<gene>
    <name evidence="6" type="ORF">ACFQ07_07150</name>
</gene>
<accession>A0ABW3CDW0</accession>
<name>A0ABW3CDW0_9ACTN</name>
<evidence type="ECO:0000259" key="5">
    <source>
        <dbReference type="Pfam" id="PF13193"/>
    </source>
</evidence>